<keyword evidence="5" id="KW-1185">Reference proteome</keyword>
<dbReference type="PROSITE" id="PS50088">
    <property type="entry name" value="ANK_REPEAT"/>
    <property type="match status" value="2"/>
</dbReference>
<gene>
    <name evidence="4" type="ORF">FBUS_08326</name>
</gene>
<keyword evidence="1" id="KW-0677">Repeat</keyword>
<feature type="repeat" description="ANK" evidence="3">
    <location>
        <begin position="166"/>
        <end position="198"/>
    </location>
</feature>
<accession>A0A8E0VFE5</accession>
<dbReference type="AlphaFoldDB" id="A0A8E0VFE5"/>
<keyword evidence="2 3" id="KW-0040">ANK repeat</keyword>
<dbReference type="SUPFAM" id="SSF48403">
    <property type="entry name" value="Ankyrin repeat"/>
    <property type="match status" value="1"/>
</dbReference>
<evidence type="ECO:0000256" key="1">
    <source>
        <dbReference type="ARBA" id="ARBA00022737"/>
    </source>
</evidence>
<evidence type="ECO:0000256" key="2">
    <source>
        <dbReference type="ARBA" id="ARBA00023043"/>
    </source>
</evidence>
<dbReference type="PROSITE" id="PS50297">
    <property type="entry name" value="ANK_REP_REGION"/>
    <property type="match status" value="1"/>
</dbReference>
<reference evidence="4" key="1">
    <citation type="submission" date="2019-05" db="EMBL/GenBank/DDBJ databases">
        <title>Annotation for the trematode Fasciolopsis buski.</title>
        <authorList>
            <person name="Choi Y.-J."/>
        </authorList>
    </citation>
    <scope>NUCLEOTIDE SEQUENCE</scope>
    <source>
        <strain evidence="4">HT</strain>
        <tissue evidence="4">Whole worm</tissue>
    </source>
</reference>
<organism evidence="4 5">
    <name type="scientific">Fasciolopsis buskii</name>
    <dbReference type="NCBI Taxonomy" id="27845"/>
    <lineage>
        <taxon>Eukaryota</taxon>
        <taxon>Metazoa</taxon>
        <taxon>Spiralia</taxon>
        <taxon>Lophotrochozoa</taxon>
        <taxon>Platyhelminthes</taxon>
        <taxon>Trematoda</taxon>
        <taxon>Digenea</taxon>
        <taxon>Plagiorchiida</taxon>
        <taxon>Echinostomata</taxon>
        <taxon>Echinostomatoidea</taxon>
        <taxon>Fasciolidae</taxon>
        <taxon>Fasciolopsis</taxon>
    </lineage>
</organism>
<dbReference type="EMBL" id="LUCM01010557">
    <property type="protein sequence ID" value="KAA0185315.1"/>
    <property type="molecule type" value="Genomic_DNA"/>
</dbReference>
<dbReference type="PANTHER" id="PTHR24161">
    <property type="entry name" value="ANK_REP_REGION DOMAIN-CONTAINING PROTEIN-RELATED"/>
    <property type="match status" value="1"/>
</dbReference>
<evidence type="ECO:0000256" key="3">
    <source>
        <dbReference type="PROSITE-ProRule" id="PRU00023"/>
    </source>
</evidence>
<dbReference type="InterPro" id="IPR036770">
    <property type="entry name" value="Ankyrin_rpt-contain_sf"/>
</dbReference>
<dbReference type="PANTHER" id="PTHR24161:SF124">
    <property type="entry name" value="TRANSIENT RECEPTOR POTENTIAL CHANNEL PYREXIA"/>
    <property type="match status" value="1"/>
</dbReference>
<name>A0A8E0VFE5_9TREM</name>
<sequence>MIPTNAPGLVQWTSYLNNNANTPLVVNQMLLGEESNQDTFVQDPVRLLNLAVSSNKVQVVKFLLRAGMPVLPDEVTGSNFNGRHPLHATCSRRNLTLAKILLTLSDTDPDVPDKVSYASRIKNFILMIHAKLGYTVLFKAAGSGYDELIHLLLKHGADPNRVDELRHRSALHESSRRGFSRSVKLLCEGGANPNSWDKVKFLVFACFLHFPV</sequence>
<dbReference type="Pfam" id="PF12796">
    <property type="entry name" value="Ank_2"/>
    <property type="match status" value="2"/>
</dbReference>
<dbReference type="SMART" id="SM00248">
    <property type="entry name" value="ANK"/>
    <property type="match status" value="3"/>
</dbReference>
<dbReference type="OrthoDB" id="6251518at2759"/>
<comment type="caution">
    <text evidence="4">The sequence shown here is derived from an EMBL/GenBank/DDBJ whole genome shotgun (WGS) entry which is preliminary data.</text>
</comment>
<dbReference type="Gene3D" id="1.25.40.20">
    <property type="entry name" value="Ankyrin repeat-containing domain"/>
    <property type="match status" value="1"/>
</dbReference>
<evidence type="ECO:0000313" key="5">
    <source>
        <dbReference type="Proteomes" id="UP000728185"/>
    </source>
</evidence>
<protein>
    <submittedName>
        <fullName evidence="4">Uncharacterized protein</fullName>
    </submittedName>
</protein>
<dbReference type="Proteomes" id="UP000728185">
    <property type="component" value="Unassembled WGS sequence"/>
</dbReference>
<evidence type="ECO:0000313" key="4">
    <source>
        <dbReference type="EMBL" id="KAA0185315.1"/>
    </source>
</evidence>
<feature type="repeat" description="ANK" evidence="3">
    <location>
        <begin position="132"/>
        <end position="164"/>
    </location>
</feature>
<proteinExistence type="predicted"/>
<dbReference type="InterPro" id="IPR002110">
    <property type="entry name" value="Ankyrin_rpt"/>
</dbReference>